<keyword evidence="3 7" id="KW-0812">Transmembrane</keyword>
<evidence type="ECO:0000259" key="8">
    <source>
        <dbReference type="Pfam" id="PF05231"/>
    </source>
</evidence>
<dbReference type="InterPro" id="IPR007895">
    <property type="entry name" value="MASE1"/>
</dbReference>
<organism evidence="9 10">
    <name type="scientific">Xanthomonas rydalmerensis</name>
    <dbReference type="NCBI Taxonomy" id="3046274"/>
    <lineage>
        <taxon>Bacteria</taxon>
        <taxon>Pseudomonadati</taxon>
        <taxon>Pseudomonadota</taxon>
        <taxon>Gammaproteobacteria</taxon>
        <taxon>Lysobacterales</taxon>
        <taxon>Lysobacteraceae</taxon>
        <taxon>Xanthomonas</taxon>
    </lineage>
</organism>
<evidence type="ECO:0000256" key="7">
    <source>
        <dbReference type="SAM" id="Phobius"/>
    </source>
</evidence>
<dbReference type="EMBL" id="CP126172">
    <property type="protein sequence ID" value="WOS42756.1"/>
    <property type="molecule type" value="Genomic_DNA"/>
</dbReference>
<comment type="subcellular location">
    <subcellularLocation>
        <location evidence="1">Cell membrane</location>
        <topology evidence="1">Multi-pass membrane protein</topology>
    </subcellularLocation>
</comment>
<dbReference type="RefSeq" id="WP_317845221.1">
    <property type="nucleotide sequence ID" value="NZ_CP126170.1"/>
</dbReference>
<feature type="transmembrane region" description="Helical" evidence="7">
    <location>
        <begin position="78"/>
        <end position="98"/>
    </location>
</feature>
<dbReference type="Proteomes" id="UP001302020">
    <property type="component" value="Chromosome"/>
</dbReference>
<reference evidence="9 10" key="1">
    <citation type="submission" date="2023-05" db="EMBL/GenBank/DDBJ databases">
        <title>Xanthomonas rydalmerenesis sp. nov., a novel Xanthomonas species isolated from Fragaria x ananassa.</title>
        <authorList>
            <person name="McKnight D.J.E."/>
            <person name="Wong-Bajracharya J."/>
            <person name="Okoh E.B."/>
            <person name="Snijders F."/>
            <person name="Lidbetter F."/>
            <person name="Webster J."/>
            <person name="Djordjevic S.P."/>
            <person name="Bogema D.R."/>
            <person name="Chapman T.A."/>
        </authorList>
    </citation>
    <scope>NUCLEOTIDE SEQUENCE [LARGE SCALE GENOMIC DNA]</scope>
    <source>
        <strain evidence="9 10">DAR34883</strain>
    </source>
</reference>
<sequence length="525" mass="57486">MAAARDFAKGVLLSATYCIAFLLAWRCSVDQWYLPAGVRVASLLFLPARRWPWLLAGDAAALLTLRIPMSEAWGASAAWAYLSPFLLMPAVSLLPVLVRQRVPDLARKDHWLLPLALATALWSTLCNIAINTALGGPAGPAPLDVLLRYWLGDYLGTLMFVLPALLWLRRDEPTQMHASLLREGLASIAVVVVLSASIAGVDDALLRQLLMVLLVVPAIVLTLRHGWRGAALGVVLANVAVALSMPKVVAPGIHDADAFVVQILLAATATVMFAFGSRISAAYRHMRDDGRLREQALAFAQAGYLSAERTLRRRVVDYTDLSTQINKLRRDVVEDLRARGHYAAAMQMTRTGVIQAQLLDEYVTALYPLGIETHGLYPTLHSPTFANLCATEFRCRLHGDPRRLSLGLQLVAYRCILDAIETLPVAHTHLLQARVWRARGRQGIAIRITADAAMLSAMRRRPEAPDRELAVRLQAHGGTCRRRHALSFSFLVSESAAASLHSTDVTSHASPRPSARSRTTTSAVR</sequence>
<evidence type="ECO:0000256" key="1">
    <source>
        <dbReference type="ARBA" id="ARBA00004651"/>
    </source>
</evidence>
<keyword evidence="4 7" id="KW-1133">Transmembrane helix</keyword>
<feature type="transmembrane region" description="Helical" evidence="7">
    <location>
        <begin position="150"/>
        <end position="168"/>
    </location>
</feature>
<feature type="transmembrane region" description="Helical" evidence="7">
    <location>
        <begin position="259"/>
        <end position="283"/>
    </location>
</feature>
<feature type="region of interest" description="Disordered" evidence="6">
    <location>
        <begin position="502"/>
        <end position="525"/>
    </location>
</feature>
<evidence type="ECO:0000313" key="9">
    <source>
        <dbReference type="EMBL" id="WOS42756.1"/>
    </source>
</evidence>
<evidence type="ECO:0000313" key="10">
    <source>
        <dbReference type="Proteomes" id="UP001302020"/>
    </source>
</evidence>
<feature type="transmembrane region" description="Helical" evidence="7">
    <location>
        <begin position="205"/>
        <end position="223"/>
    </location>
</feature>
<keyword evidence="10" id="KW-1185">Reference proteome</keyword>
<evidence type="ECO:0000256" key="3">
    <source>
        <dbReference type="ARBA" id="ARBA00022692"/>
    </source>
</evidence>
<protein>
    <submittedName>
        <fullName evidence="9">MASE1 domain-containing protein</fullName>
    </submittedName>
</protein>
<evidence type="ECO:0000256" key="6">
    <source>
        <dbReference type="SAM" id="MobiDB-lite"/>
    </source>
</evidence>
<evidence type="ECO:0000256" key="5">
    <source>
        <dbReference type="ARBA" id="ARBA00023136"/>
    </source>
</evidence>
<feature type="transmembrane region" description="Helical" evidence="7">
    <location>
        <begin position="180"/>
        <end position="199"/>
    </location>
</feature>
<proteinExistence type="predicted"/>
<feature type="transmembrane region" description="Helical" evidence="7">
    <location>
        <begin position="230"/>
        <end position="253"/>
    </location>
</feature>
<keyword evidence="5 7" id="KW-0472">Membrane</keyword>
<feature type="compositionally biased region" description="Low complexity" evidence="6">
    <location>
        <begin position="509"/>
        <end position="525"/>
    </location>
</feature>
<evidence type="ECO:0000256" key="4">
    <source>
        <dbReference type="ARBA" id="ARBA00022989"/>
    </source>
</evidence>
<accession>A0ABZ0JSH1</accession>
<feature type="domain" description="MASE1" evidence="8">
    <location>
        <begin position="10"/>
        <end position="280"/>
    </location>
</feature>
<feature type="transmembrane region" description="Helical" evidence="7">
    <location>
        <begin position="7"/>
        <end position="25"/>
    </location>
</feature>
<feature type="transmembrane region" description="Helical" evidence="7">
    <location>
        <begin position="110"/>
        <end position="130"/>
    </location>
</feature>
<keyword evidence="2" id="KW-1003">Cell membrane</keyword>
<name>A0ABZ0JSH1_9XANT</name>
<gene>
    <name evidence="9" type="ORF">QN243_10095</name>
</gene>
<dbReference type="Pfam" id="PF05231">
    <property type="entry name" value="MASE1"/>
    <property type="match status" value="1"/>
</dbReference>
<evidence type="ECO:0000256" key="2">
    <source>
        <dbReference type="ARBA" id="ARBA00022475"/>
    </source>
</evidence>